<keyword evidence="6" id="KW-1185">Reference proteome</keyword>
<dbReference type="SUPFAM" id="SSF48726">
    <property type="entry name" value="Immunoglobulin"/>
    <property type="match status" value="3"/>
</dbReference>
<dbReference type="CDD" id="cd00096">
    <property type="entry name" value="Ig"/>
    <property type="match status" value="1"/>
</dbReference>
<reference evidence="5" key="1">
    <citation type="submission" date="2023-03" db="EMBL/GenBank/DDBJ databases">
        <authorList>
            <person name="Steffen K."/>
            <person name="Cardenas P."/>
        </authorList>
    </citation>
    <scope>NUCLEOTIDE SEQUENCE</scope>
</reference>
<dbReference type="PROSITE" id="PS50835">
    <property type="entry name" value="IG_LIKE"/>
    <property type="match status" value="6"/>
</dbReference>
<dbReference type="Pfam" id="PF00041">
    <property type="entry name" value="fn3"/>
    <property type="match status" value="1"/>
</dbReference>
<feature type="signal peptide" evidence="2">
    <location>
        <begin position="1"/>
        <end position="22"/>
    </location>
</feature>
<feature type="domain" description="Ig-like" evidence="3">
    <location>
        <begin position="1021"/>
        <end position="1121"/>
    </location>
</feature>
<comment type="caution">
    <text evidence="5">The sequence shown here is derived from an EMBL/GenBank/DDBJ whole genome shotgun (WGS) entry which is preliminary data.</text>
</comment>
<evidence type="ECO:0000256" key="1">
    <source>
        <dbReference type="SAM" id="Phobius"/>
    </source>
</evidence>
<accession>A0AA35XJE3</accession>
<dbReference type="EMBL" id="CASHTH010004072">
    <property type="protein sequence ID" value="CAI8053112.1"/>
    <property type="molecule type" value="Genomic_DNA"/>
</dbReference>
<keyword evidence="1" id="KW-1133">Transmembrane helix</keyword>
<protein>
    <submittedName>
        <fullName evidence="5">Uncharacterized protein</fullName>
    </submittedName>
</protein>
<feature type="transmembrane region" description="Helical" evidence="1">
    <location>
        <begin position="621"/>
        <end position="642"/>
    </location>
</feature>
<dbReference type="Gene3D" id="2.60.40.10">
    <property type="entry name" value="Immunoglobulins"/>
    <property type="match status" value="4"/>
</dbReference>
<evidence type="ECO:0000259" key="4">
    <source>
        <dbReference type="PROSITE" id="PS50853"/>
    </source>
</evidence>
<dbReference type="SMART" id="SM00060">
    <property type="entry name" value="FN3"/>
    <property type="match status" value="2"/>
</dbReference>
<gene>
    <name evidence="5" type="ORF">GBAR_LOCUS29050</name>
</gene>
<feature type="chain" id="PRO_5041422669" evidence="2">
    <location>
        <begin position="23"/>
        <end position="1149"/>
    </location>
</feature>
<dbReference type="Proteomes" id="UP001174909">
    <property type="component" value="Unassembled WGS sequence"/>
</dbReference>
<feature type="domain" description="Fibronectin type-III" evidence="4">
    <location>
        <begin position="166"/>
        <end position="258"/>
    </location>
</feature>
<dbReference type="SMART" id="SM00408">
    <property type="entry name" value="IGc2"/>
    <property type="match status" value="4"/>
</dbReference>
<dbReference type="PANTHER" id="PTHR46013:SF7">
    <property type="entry name" value="IG-LIKE DOMAIN-CONTAINING PROTEIN"/>
    <property type="match status" value="1"/>
</dbReference>
<dbReference type="Pfam" id="PF00047">
    <property type="entry name" value="ig"/>
    <property type="match status" value="1"/>
</dbReference>
<dbReference type="AlphaFoldDB" id="A0AA35XJE3"/>
<evidence type="ECO:0000313" key="6">
    <source>
        <dbReference type="Proteomes" id="UP001174909"/>
    </source>
</evidence>
<dbReference type="PROSITE" id="PS50853">
    <property type="entry name" value="FN3"/>
    <property type="match status" value="1"/>
</dbReference>
<feature type="domain" description="Ig-like" evidence="3">
    <location>
        <begin position="743"/>
        <end position="898"/>
    </location>
</feature>
<keyword evidence="1" id="KW-0812">Transmembrane</keyword>
<evidence type="ECO:0000259" key="3">
    <source>
        <dbReference type="PROSITE" id="PS50835"/>
    </source>
</evidence>
<evidence type="ECO:0000256" key="2">
    <source>
        <dbReference type="SAM" id="SignalP"/>
    </source>
</evidence>
<proteinExistence type="predicted"/>
<dbReference type="InterPro" id="IPR003599">
    <property type="entry name" value="Ig_sub"/>
</dbReference>
<dbReference type="SUPFAM" id="SSF49265">
    <property type="entry name" value="Fibronectin type III"/>
    <property type="match status" value="2"/>
</dbReference>
<dbReference type="InterPro" id="IPR003598">
    <property type="entry name" value="Ig_sub2"/>
</dbReference>
<feature type="domain" description="Ig-like" evidence="3">
    <location>
        <begin position="38"/>
        <end position="132"/>
    </location>
</feature>
<dbReference type="InterPro" id="IPR007110">
    <property type="entry name" value="Ig-like_dom"/>
</dbReference>
<dbReference type="InterPro" id="IPR013783">
    <property type="entry name" value="Ig-like_fold"/>
</dbReference>
<keyword evidence="1" id="KW-0472">Membrane</keyword>
<feature type="transmembrane region" description="Helical" evidence="1">
    <location>
        <begin position="584"/>
        <end position="601"/>
    </location>
</feature>
<keyword evidence="2" id="KW-0732">Signal</keyword>
<sequence>MGSSFAFAIAVAVLLAACKGDGQRPAAPYITFEGNLLPNNSAVPHRRLLNNNSTVSVRCNTDLNATCCQNGGPHSGRWVAVGRSQNILQQSLVNGAVELNSVRGSGYGNYRCEIDTVASIARSGPKDILYITVFREEGVYTCEVFNEATVPNTRESGRLYATTPLTPTNLTVTQTGSGNVRVSWSPAGRVKFYAVTYHDFEQTRSGSTSTKDTSLTLHSLYSNAYSLRIAAITDISRGVLGPVNITLNQVFVEVTASVPSSGAYLGQVVRLSCHVTITGPLNLTEPPTITWYTPIPSPNATTFSPEERVFITKLSVEASDVEIHSMEPLQFTLVCYSFGGIPANVTWTKDSTVIGSGVTALREDFTGYRHTLSVTEQGFYTCTVSNASPESASASINATIPNPPSNVTLTQNSVNTVLMSWTPSEGIEFHTLVYGRGSRGTMRLNGTADSVTIELNQYPFHDGYMFEITAHTAFPSLTIGPLEFSLGGLVVDVRLIDVYREERAGNAYIGYPYILTCDVLVYGDLNGTLEFVWTGPGELPTPVRTNNTHSELRFQPLRLSQDGEYSCTVKLEGFPYPSTRVRDLYSIFYPIDVVTILNSLWKVNITNVLVTRWACFAHQQYMLNVFCLISLLSFPFILPLALSQLEAELIAPFAVIPGNSATLECSVSKIPYLIVPLQLQLIGPEGMVLESEESFSISITLDSVVTSQAGDQYYCEAQLEIEAVGISMSSRSDNYTVRVEVRPDTVTIHKEPEADSVIIGSTVTLTCQATFDPLISTDPYFESTDIVQVTWRRPGHLPTLEDPPPPVVDITAPSVAMGSGSVTFGCQVIPVARILPLLSPQSYMELVKEGDVDSIATSPGLNVSHTVSPVLALHAGIYHCRSVLAVEGLPEPLSQSISHSLTVIIPGPTFALSSRPPENLNISLGSPVSLVCDIKIDSSYDVIESVKVTWSGPRLSSSREGYVATQSGAGGSYVSVLTIFEVATEDEGEYTCHLSIVGGNQHIDLSSPTTSTITLGLVPQPTLILSSSPQGEVKQGSSVVLTCNATLNSPLDSIQLTWGRPHTITTNDDGRTMIAETNTGVVYTSHLTVSDIGERDEGEYECTLTGIDRNGEGVTVHQSISVFVSGSSSSSAVTHCSGLTWIFIVIILL</sequence>
<feature type="domain" description="Ig-like" evidence="3">
    <location>
        <begin position="475"/>
        <end position="569"/>
    </location>
</feature>
<dbReference type="InterPro" id="IPR013151">
    <property type="entry name" value="Immunoglobulin_dom"/>
</dbReference>
<dbReference type="SMART" id="SM00409">
    <property type="entry name" value="IG"/>
    <property type="match status" value="7"/>
</dbReference>
<feature type="domain" description="Ig-like" evidence="3">
    <location>
        <begin position="305"/>
        <end position="397"/>
    </location>
</feature>
<name>A0AA35XJE3_GEOBA</name>
<dbReference type="PANTHER" id="PTHR46013">
    <property type="entry name" value="VASCULAR CELL ADHESION MOLECULE 1"/>
    <property type="match status" value="1"/>
</dbReference>
<dbReference type="CDD" id="cd00063">
    <property type="entry name" value="FN3"/>
    <property type="match status" value="1"/>
</dbReference>
<dbReference type="InterPro" id="IPR036116">
    <property type="entry name" value="FN3_sf"/>
</dbReference>
<dbReference type="InterPro" id="IPR036179">
    <property type="entry name" value="Ig-like_dom_sf"/>
</dbReference>
<dbReference type="InterPro" id="IPR003961">
    <property type="entry name" value="FN3_dom"/>
</dbReference>
<organism evidence="5 6">
    <name type="scientific">Geodia barretti</name>
    <name type="common">Barrett's horny sponge</name>
    <dbReference type="NCBI Taxonomy" id="519541"/>
    <lineage>
        <taxon>Eukaryota</taxon>
        <taxon>Metazoa</taxon>
        <taxon>Porifera</taxon>
        <taxon>Demospongiae</taxon>
        <taxon>Heteroscleromorpha</taxon>
        <taxon>Tetractinellida</taxon>
        <taxon>Astrophorina</taxon>
        <taxon>Geodiidae</taxon>
        <taxon>Geodia</taxon>
    </lineage>
</organism>
<feature type="domain" description="Ig-like" evidence="3">
    <location>
        <begin position="908"/>
        <end position="1014"/>
    </location>
</feature>
<evidence type="ECO:0000313" key="5">
    <source>
        <dbReference type="EMBL" id="CAI8053112.1"/>
    </source>
</evidence>